<dbReference type="AlphaFoldDB" id="A0A552X050"/>
<dbReference type="SMART" id="SM00052">
    <property type="entry name" value="EAL"/>
    <property type="match status" value="1"/>
</dbReference>
<dbReference type="InterPro" id="IPR043128">
    <property type="entry name" value="Rev_trsase/Diguanyl_cyclase"/>
</dbReference>
<dbReference type="InterPro" id="IPR000160">
    <property type="entry name" value="GGDEF_dom"/>
</dbReference>
<dbReference type="PROSITE" id="PS50883">
    <property type="entry name" value="EAL"/>
    <property type="match status" value="1"/>
</dbReference>
<keyword evidence="1" id="KW-1133">Transmembrane helix</keyword>
<dbReference type="Pfam" id="PF00563">
    <property type="entry name" value="EAL"/>
    <property type="match status" value="1"/>
</dbReference>
<accession>A0A552X050</accession>
<dbReference type="CDD" id="cd01948">
    <property type="entry name" value="EAL"/>
    <property type="match status" value="1"/>
</dbReference>
<feature type="transmembrane region" description="Helical" evidence="1">
    <location>
        <begin position="111"/>
        <end position="132"/>
    </location>
</feature>
<dbReference type="GO" id="GO:0071111">
    <property type="term" value="F:cyclic-guanylate-specific phosphodiesterase activity"/>
    <property type="evidence" value="ECO:0007669"/>
    <property type="project" value="InterPro"/>
</dbReference>
<dbReference type="Pfam" id="PF00990">
    <property type="entry name" value="GGDEF"/>
    <property type="match status" value="1"/>
</dbReference>
<dbReference type="SUPFAM" id="SSF55073">
    <property type="entry name" value="Nucleotide cyclase"/>
    <property type="match status" value="1"/>
</dbReference>
<dbReference type="OrthoDB" id="9804951at2"/>
<evidence type="ECO:0000259" key="3">
    <source>
        <dbReference type="PROSITE" id="PS50887"/>
    </source>
</evidence>
<feature type="transmembrane region" description="Helical" evidence="1">
    <location>
        <begin position="73"/>
        <end position="91"/>
    </location>
</feature>
<dbReference type="InterPro" id="IPR035919">
    <property type="entry name" value="EAL_sf"/>
</dbReference>
<organism evidence="4 5">
    <name type="scientific">Aliidiomarina halalkaliphila</name>
    <dbReference type="NCBI Taxonomy" id="2593535"/>
    <lineage>
        <taxon>Bacteria</taxon>
        <taxon>Pseudomonadati</taxon>
        <taxon>Pseudomonadota</taxon>
        <taxon>Gammaproteobacteria</taxon>
        <taxon>Alteromonadales</taxon>
        <taxon>Idiomarinaceae</taxon>
        <taxon>Aliidiomarina</taxon>
    </lineage>
</organism>
<dbReference type="PROSITE" id="PS50887">
    <property type="entry name" value="GGDEF"/>
    <property type="match status" value="1"/>
</dbReference>
<dbReference type="InterPro" id="IPR001633">
    <property type="entry name" value="EAL_dom"/>
</dbReference>
<dbReference type="CDD" id="cd01949">
    <property type="entry name" value="GGDEF"/>
    <property type="match status" value="1"/>
</dbReference>
<reference evidence="4 5" key="1">
    <citation type="submission" date="2019-07" db="EMBL/GenBank/DDBJ databases">
        <authorList>
            <person name="Yang M."/>
            <person name="Zhao D."/>
            <person name="Xiang H."/>
        </authorList>
    </citation>
    <scope>NUCLEOTIDE SEQUENCE [LARGE SCALE GENOMIC DNA]</scope>
    <source>
        <strain evidence="4 5">IM1326</strain>
    </source>
</reference>
<dbReference type="PANTHER" id="PTHR33121:SF79">
    <property type="entry name" value="CYCLIC DI-GMP PHOSPHODIESTERASE PDED-RELATED"/>
    <property type="match status" value="1"/>
</dbReference>
<dbReference type="SMART" id="SM00267">
    <property type="entry name" value="GGDEF"/>
    <property type="match status" value="1"/>
</dbReference>
<keyword evidence="1" id="KW-0472">Membrane</keyword>
<evidence type="ECO:0000256" key="1">
    <source>
        <dbReference type="SAM" id="Phobius"/>
    </source>
</evidence>
<dbReference type="Gene3D" id="3.20.20.450">
    <property type="entry name" value="EAL domain"/>
    <property type="match status" value="1"/>
</dbReference>
<keyword evidence="1" id="KW-0812">Transmembrane</keyword>
<keyword evidence="5" id="KW-1185">Reference proteome</keyword>
<dbReference type="InterPro" id="IPR029787">
    <property type="entry name" value="Nucleotide_cyclase"/>
</dbReference>
<name>A0A552X050_9GAMM</name>
<dbReference type="PANTHER" id="PTHR33121">
    <property type="entry name" value="CYCLIC DI-GMP PHOSPHODIESTERASE PDEF"/>
    <property type="match status" value="1"/>
</dbReference>
<dbReference type="EMBL" id="VJWL01000003">
    <property type="protein sequence ID" value="TRW48432.1"/>
    <property type="molecule type" value="Genomic_DNA"/>
</dbReference>
<dbReference type="NCBIfam" id="TIGR00254">
    <property type="entry name" value="GGDEF"/>
    <property type="match status" value="1"/>
</dbReference>
<gene>
    <name evidence="4" type="ORF">FM042_09685</name>
</gene>
<proteinExistence type="predicted"/>
<evidence type="ECO:0000313" key="5">
    <source>
        <dbReference type="Proteomes" id="UP000320359"/>
    </source>
</evidence>
<evidence type="ECO:0000259" key="2">
    <source>
        <dbReference type="PROSITE" id="PS50883"/>
    </source>
</evidence>
<dbReference type="InterPro" id="IPR050706">
    <property type="entry name" value="Cyclic-di-GMP_PDE-like"/>
</dbReference>
<dbReference type="Gene3D" id="3.30.70.270">
    <property type="match status" value="1"/>
</dbReference>
<comment type="caution">
    <text evidence="4">The sequence shown here is derived from an EMBL/GenBank/DDBJ whole genome shotgun (WGS) entry which is preliminary data.</text>
</comment>
<protein>
    <submittedName>
        <fullName evidence="4">Bifunctional diguanylate cyclase/phosphodiesterase</fullName>
    </submittedName>
</protein>
<feature type="domain" description="EAL" evidence="2">
    <location>
        <begin position="312"/>
        <end position="565"/>
    </location>
</feature>
<dbReference type="Proteomes" id="UP000320359">
    <property type="component" value="Unassembled WGS sequence"/>
</dbReference>
<sequence>MRMSGVEDFWLRHNGSQYEDEVDSRLFYLTHRLKIHCIYAGLFCKRCIPCYLYIRLKYIITIQEVSMSPFKSALLRTCIYILFGSLWILYSDRFLANFVDTTEALTQLQTYKGWFFVVITGLLFFYLMYSALNRERKLHERDELTGLLNRHMFQDEVNNWIRQYQDDEQAFLVAVLNIDDFRNINHAVGHANADLLLKDIATQIEASFACAPALIARTGGDEFSIAIHTTKGFEHHLEDIRELQRKIKAISIPNMPQLRTSIAAGIAVFPDDASDVKSLQGAANIALEEAKEMGHGQLRLYDHVFGESVHNRLQLSQDLQKALENNELFVVYQPQFDTASLQITGVEALLRWTHPELGPIRPDVFISLAEQQGLIAKVTDFVCEKALQELESRTLLHRLIPRLSINVSALDFEGSACADAFQQRFSTLKDWSFIQLELTETAIMNNFENTRRVLDRLRSANVQVSIDDFGTGYSSLNLLRRLPVNEVKIDRSFIRDIPRSGESSSIVRTVIAMARSLKLRVIAEGVETPAQIRFLQEENCDELQGFYLSKPMRIDALEAFCKSYVPEKLAQHSV</sequence>
<feature type="domain" description="GGDEF" evidence="3">
    <location>
        <begin position="169"/>
        <end position="303"/>
    </location>
</feature>
<evidence type="ECO:0000313" key="4">
    <source>
        <dbReference type="EMBL" id="TRW48432.1"/>
    </source>
</evidence>
<dbReference type="SUPFAM" id="SSF141868">
    <property type="entry name" value="EAL domain-like"/>
    <property type="match status" value="1"/>
</dbReference>